<evidence type="ECO:0000313" key="5">
    <source>
        <dbReference type="Proteomes" id="UP001597351"/>
    </source>
</evidence>
<dbReference type="InterPro" id="IPR027417">
    <property type="entry name" value="P-loop_NTPase"/>
</dbReference>
<protein>
    <submittedName>
        <fullName evidence="4">AAA family ATPase</fullName>
    </submittedName>
</protein>
<dbReference type="Gene3D" id="1.10.10.10">
    <property type="entry name" value="Winged helix-like DNA-binding domain superfamily/Winged helix DNA-binding domain"/>
    <property type="match status" value="1"/>
</dbReference>
<dbReference type="PRINTS" id="PR00038">
    <property type="entry name" value="HTHLUXR"/>
</dbReference>
<dbReference type="EMBL" id="JBHUGD010000004">
    <property type="protein sequence ID" value="MFD1949104.1"/>
    <property type="molecule type" value="Genomic_DNA"/>
</dbReference>
<comment type="caution">
    <text evidence="4">The sequence shown here is derived from an EMBL/GenBank/DDBJ whole genome shotgun (WGS) entry which is preliminary data.</text>
</comment>
<dbReference type="PROSITE" id="PS50043">
    <property type="entry name" value="HTH_LUXR_2"/>
    <property type="match status" value="1"/>
</dbReference>
<evidence type="ECO:0000256" key="1">
    <source>
        <dbReference type="ARBA" id="ARBA00022741"/>
    </source>
</evidence>
<evidence type="ECO:0000256" key="2">
    <source>
        <dbReference type="ARBA" id="ARBA00022840"/>
    </source>
</evidence>
<dbReference type="SUPFAM" id="SSF46894">
    <property type="entry name" value="C-terminal effector domain of the bipartite response regulators"/>
    <property type="match status" value="1"/>
</dbReference>
<keyword evidence="5" id="KW-1185">Reference proteome</keyword>
<dbReference type="SUPFAM" id="SSF48452">
    <property type="entry name" value="TPR-like"/>
    <property type="match status" value="1"/>
</dbReference>
<evidence type="ECO:0000259" key="3">
    <source>
        <dbReference type="PROSITE" id="PS50043"/>
    </source>
</evidence>
<sequence length="902" mass="94362">MPPVVGRERELAALRGVVDEARSGSASALLVTGEAGIGKTALLGSLRHIADDAAVLACHGVPGEAALAHAGLLELLAPVGHLLGEVPETQAAALGAALGWRSARDGVDRFLVGAGVLSLLSAAASERPLVVVVDDLHWLDRESADAVLFAARRSSGERVAFVMAARDGTLAPEWRTGIRVLRVGGLGEGAAAALLSDDVSPVVAERLRALTGGNPLGLLEVAGRLTAAQRTGAASLPDPLPAGDLLHTVYDPVVTGLAPEVDDALLLVALDPVVGVRIAPRAGLDEAAARRLLVSGEQGDRFRHPLVRSAVLRRAPASRVRAAHQRLADQLPADSVARVLHLAAAATGPDDDLAEALVAAAEGARTRAGYAAASAHLRRAALLTTDDDLGAERLAEAAGDSFVAGDLDGTRDLVEEVVRRPCPPAVRGRALLVLGLLEQYAGSVVRAADVLAEACALLEGSALTDALTERAVVAFRLGDVATIAECALRLEGDLDADDPGSRLRARAVTGLVRFLAGDYDAAGVVLDDVTALALDEVLRDDPRALLLMAIAAALSGSVEEALRRGASRIDDLRRRGAIGVLVPLLALSAGARSMVGDHERAFADAGEAVELADCLGFVADTAIALEQLAWQHAARGSHDEATAALLRAREMLERAGTVDQAAHHALNSAYCALCRDDLPEVAALLEDRLEVDGGLGMMGEPLGVAPLLVEAWVGLGRRQEAVSLTQRFAAAYETGAPAEVAALLMRCRGLVADDVDEAAACLRTVVEGEHRHADPFERARARLLLGSRLRREGRRRAARDQLEPARAAFERMGLLRWRDVAAAELRATGASARARTAGTGEALTSQETRVALLVAEGRTNKDVAAVLFLSPKTVERHLGNIFRKRGFRSRVELARAYAVSGQ</sequence>
<accession>A0ABW4TTL5</accession>
<evidence type="ECO:0000313" key="4">
    <source>
        <dbReference type="EMBL" id="MFD1949104.1"/>
    </source>
</evidence>
<keyword evidence="2" id="KW-0067">ATP-binding</keyword>
<dbReference type="Gene3D" id="1.25.40.10">
    <property type="entry name" value="Tetratricopeptide repeat domain"/>
    <property type="match status" value="2"/>
</dbReference>
<dbReference type="InterPro" id="IPR011990">
    <property type="entry name" value="TPR-like_helical_dom_sf"/>
</dbReference>
<proteinExistence type="predicted"/>
<dbReference type="InterPro" id="IPR041664">
    <property type="entry name" value="AAA_16"/>
</dbReference>
<keyword evidence="1" id="KW-0547">Nucleotide-binding</keyword>
<dbReference type="Pfam" id="PF00196">
    <property type="entry name" value="GerE"/>
    <property type="match status" value="1"/>
</dbReference>
<dbReference type="Proteomes" id="UP001597351">
    <property type="component" value="Unassembled WGS sequence"/>
</dbReference>
<reference evidence="5" key="1">
    <citation type="journal article" date="2019" name="Int. J. Syst. Evol. Microbiol.">
        <title>The Global Catalogue of Microorganisms (GCM) 10K type strain sequencing project: providing services to taxonomists for standard genome sequencing and annotation.</title>
        <authorList>
            <consortium name="The Broad Institute Genomics Platform"/>
            <consortium name="The Broad Institute Genome Sequencing Center for Infectious Disease"/>
            <person name="Wu L."/>
            <person name="Ma J."/>
        </authorList>
    </citation>
    <scope>NUCLEOTIDE SEQUENCE [LARGE SCALE GENOMIC DNA]</scope>
    <source>
        <strain evidence="5">CGMCC 1.12477</strain>
    </source>
</reference>
<dbReference type="InterPro" id="IPR016032">
    <property type="entry name" value="Sig_transdc_resp-reg_C-effctor"/>
</dbReference>
<organism evidence="4 5">
    <name type="scientific">Nocardioides aestuarii</name>
    <dbReference type="NCBI Taxonomy" id="252231"/>
    <lineage>
        <taxon>Bacteria</taxon>
        <taxon>Bacillati</taxon>
        <taxon>Actinomycetota</taxon>
        <taxon>Actinomycetes</taxon>
        <taxon>Propionibacteriales</taxon>
        <taxon>Nocardioidaceae</taxon>
        <taxon>Nocardioides</taxon>
    </lineage>
</organism>
<dbReference type="CDD" id="cd06170">
    <property type="entry name" value="LuxR_C_like"/>
    <property type="match status" value="1"/>
</dbReference>
<dbReference type="SUPFAM" id="SSF52540">
    <property type="entry name" value="P-loop containing nucleoside triphosphate hydrolases"/>
    <property type="match status" value="1"/>
</dbReference>
<dbReference type="PANTHER" id="PTHR16305">
    <property type="entry name" value="TESTICULAR SOLUBLE ADENYLYL CYCLASE"/>
    <property type="match status" value="1"/>
</dbReference>
<dbReference type="RefSeq" id="WP_343921084.1">
    <property type="nucleotide sequence ID" value="NZ_BAAAJT010000003.1"/>
</dbReference>
<gene>
    <name evidence="4" type="ORF">ACFSDE_20030</name>
</gene>
<dbReference type="SMART" id="SM00421">
    <property type="entry name" value="HTH_LUXR"/>
    <property type="match status" value="1"/>
</dbReference>
<dbReference type="PROSITE" id="PS00622">
    <property type="entry name" value="HTH_LUXR_1"/>
    <property type="match status" value="1"/>
</dbReference>
<dbReference type="Pfam" id="PF13191">
    <property type="entry name" value="AAA_16"/>
    <property type="match status" value="1"/>
</dbReference>
<feature type="domain" description="HTH luxR-type" evidence="3">
    <location>
        <begin position="836"/>
        <end position="901"/>
    </location>
</feature>
<dbReference type="InterPro" id="IPR000792">
    <property type="entry name" value="Tscrpt_reg_LuxR_C"/>
</dbReference>
<name>A0ABW4TTL5_9ACTN</name>
<dbReference type="PANTHER" id="PTHR16305:SF35">
    <property type="entry name" value="TRANSCRIPTIONAL ACTIVATOR DOMAIN"/>
    <property type="match status" value="1"/>
</dbReference>
<dbReference type="InterPro" id="IPR036388">
    <property type="entry name" value="WH-like_DNA-bd_sf"/>
</dbReference>